<evidence type="ECO:0000256" key="2">
    <source>
        <dbReference type="SAM" id="SignalP"/>
    </source>
</evidence>
<dbReference type="Pfam" id="PF04389">
    <property type="entry name" value="Peptidase_M28"/>
    <property type="match status" value="1"/>
</dbReference>
<evidence type="ECO:0000259" key="3">
    <source>
        <dbReference type="Pfam" id="PF04389"/>
    </source>
</evidence>
<feature type="region of interest" description="Disordered" evidence="1">
    <location>
        <begin position="339"/>
        <end position="358"/>
    </location>
</feature>
<dbReference type="InterPro" id="IPR007484">
    <property type="entry name" value="Peptidase_M28"/>
</dbReference>
<name>A0A7W8J7P2_9BACT</name>
<dbReference type="Proteomes" id="UP000569092">
    <property type="component" value="Unassembled WGS sequence"/>
</dbReference>
<keyword evidence="2" id="KW-0732">Signal</keyword>
<evidence type="ECO:0000256" key="1">
    <source>
        <dbReference type="SAM" id="MobiDB-lite"/>
    </source>
</evidence>
<dbReference type="GO" id="GO:0006508">
    <property type="term" value="P:proteolysis"/>
    <property type="evidence" value="ECO:0007669"/>
    <property type="project" value="InterPro"/>
</dbReference>
<reference evidence="4 5" key="1">
    <citation type="submission" date="2020-08" db="EMBL/GenBank/DDBJ databases">
        <title>Genomic Encyclopedia of Type Strains, Phase IV (KMG-V): Genome sequencing to study the core and pangenomes of soil and plant-associated prokaryotes.</title>
        <authorList>
            <person name="Whitman W."/>
        </authorList>
    </citation>
    <scope>NUCLEOTIDE SEQUENCE [LARGE SCALE GENOMIC DNA]</scope>
    <source>
        <strain evidence="4 5">M8US30</strain>
    </source>
</reference>
<dbReference type="Gene3D" id="3.40.630.10">
    <property type="entry name" value="Zn peptidases"/>
    <property type="match status" value="1"/>
</dbReference>
<feature type="chain" id="PRO_5030819764" description="Peptidase M28 domain-containing protein" evidence="2">
    <location>
        <begin position="28"/>
        <end position="358"/>
    </location>
</feature>
<sequence length="358" mass="38576">MHSSKLFHLLPLAALLLAQTLPSPSQAQPAHSFDAAARQTASLSVALQQEVHADMNFLADDELHGRGSATRDEHIAALFVASQLQSLGLEPGGDNGTFLQKSPLPDPLPARTQQRIAKFQDVARKETWNAIAILRGTTAPNEVILLTAHLDHLGIGPANAAGDTNYNGADDDASGTTAVLTLAHILATGPRPKRTIVFALFGSEELGGFGNRAFLAHPPVPLTSIVANLEFEMIGRPDPAVASGTLWLTGFDRSNLGPELAKHGAHLVNDPHPKENFFRRSDNYALAQQGIVAQTVSSYGLHKDYHQPSDEIRTIDFTHMTNAIAAMVNPIRWLADTSWKPEWNPGRRPEANPTGPTP</sequence>
<feature type="domain" description="Peptidase M28" evidence="3">
    <location>
        <begin position="129"/>
        <end position="325"/>
    </location>
</feature>
<evidence type="ECO:0000313" key="5">
    <source>
        <dbReference type="Proteomes" id="UP000569092"/>
    </source>
</evidence>
<comment type="caution">
    <text evidence="4">The sequence shown here is derived from an EMBL/GenBank/DDBJ whole genome shotgun (WGS) entry which is preliminary data.</text>
</comment>
<evidence type="ECO:0000313" key="4">
    <source>
        <dbReference type="EMBL" id="MBB5342822.1"/>
    </source>
</evidence>
<organism evidence="4 5">
    <name type="scientific">Tunturiibacter lichenicola</name>
    <dbReference type="NCBI Taxonomy" id="2051959"/>
    <lineage>
        <taxon>Bacteria</taxon>
        <taxon>Pseudomonadati</taxon>
        <taxon>Acidobacteriota</taxon>
        <taxon>Terriglobia</taxon>
        <taxon>Terriglobales</taxon>
        <taxon>Acidobacteriaceae</taxon>
        <taxon>Tunturiibacter</taxon>
    </lineage>
</organism>
<dbReference type="PANTHER" id="PTHR12147:SF26">
    <property type="entry name" value="PEPTIDASE M28 DOMAIN-CONTAINING PROTEIN"/>
    <property type="match status" value="1"/>
</dbReference>
<dbReference type="SUPFAM" id="SSF53187">
    <property type="entry name" value="Zn-dependent exopeptidases"/>
    <property type="match status" value="1"/>
</dbReference>
<accession>A0A7W8J7P2</accession>
<protein>
    <recommendedName>
        <fullName evidence="3">Peptidase M28 domain-containing protein</fullName>
    </recommendedName>
</protein>
<gene>
    <name evidence="4" type="ORF">HDF10_000772</name>
</gene>
<dbReference type="AlphaFoldDB" id="A0A7W8J7P2"/>
<feature type="signal peptide" evidence="2">
    <location>
        <begin position="1"/>
        <end position="27"/>
    </location>
</feature>
<dbReference type="InterPro" id="IPR045175">
    <property type="entry name" value="M28_fam"/>
</dbReference>
<dbReference type="EMBL" id="JACHDZ010000001">
    <property type="protein sequence ID" value="MBB5342822.1"/>
    <property type="molecule type" value="Genomic_DNA"/>
</dbReference>
<proteinExistence type="predicted"/>
<dbReference type="GO" id="GO:0008235">
    <property type="term" value="F:metalloexopeptidase activity"/>
    <property type="evidence" value="ECO:0007669"/>
    <property type="project" value="InterPro"/>
</dbReference>
<dbReference type="PANTHER" id="PTHR12147">
    <property type="entry name" value="METALLOPEPTIDASE M28 FAMILY MEMBER"/>
    <property type="match status" value="1"/>
</dbReference>